<gene>
    <name evidence="4" type="ORF">C5O00_07070</name>
</gene>
<dbReference type="InterPro" id="IPR044672">
    <property type="entry name" value="MOCS2A"/>
</dbReference>
<keyword evidence="5" id="KW-1185">Reference proteome</keyword>
<dbReference type="GO" id="GO:0006777">
    <property type="term" value="P:Mo-molybdopterin cofactor biosynthetic process"/>
    <property type="evidence" value="ECO:0007669"/>
    <property type="project" value="InterPro"/>
</dbReference>
<dbReference type="PANTHER" id="PTHR33359">
    <property type="entry name" value="MOLYBDOPTERIN SYNTHASE SULFUR CARRIER SUBUNIT"/>
    <property type="match status" value="1"/>
</dbReference>
<sequence length="77" mass="8463">MSTNIKYFGLLAEITSCREESLGNSPSTVNELLELLFEKYPGLKEKDFRVAIDQQLVTEDARITGGEIALLPPFSGG</sequence>
<keyword evidence="1" id="KW-0547">Nucleotide-binding</keyword>
<accession>A0A2S0HWE0</accession>
<dbReference type="Pfam" id="PF02597">
    <property type="entry name" value="ThiS"/>
    <property type="match status" value="1"/>
</dbReference>
<dbReference type="CDD" id="cd00754">
    <property type="entry name" value="Ubl_MoaD"/>
    <property type="match status" value="1"/>
</dbReference>
<dbReference type="InterPro" id="IPR012675">
    <property type="entry name" value="Beta-grasp_dom_sf"/>
</dbReference>
<dbReference type="EMBL" id="CP027062">
    <property type="protein sequence ID" value="AVI50950.1"/>
    <property type="molecule type" value="Genomic_DNA"/>
</dbReference>
<evidence type="ECO:0000313" key="4">
    <source>
        <dbReference type="EMBL" id="AVI50950.1"/>
    </source>
</evidence>
<dbReference type="Gene3D" id="3.10.20.30">
    <property type="match status" value="1"/>
</dbReference>
<dbReference type="GO" id="GO:1990133">
    <property type="term" value="C:molybdopterin adenylyltransferase complex"/>
    <property type="evidence" value="ECO:0007669"/>
    <property type="project" value="TreeGrafter"/>
</dbReference>
<protein>
    <recommendedName>
        <fullName evidence="3">Molybdopterin synthase sulfur carrier subunit</fullName>
    </recommendedName>
</protein>
<name>A0A2S0HWE0_9FLAO</name>
<dbReference type="RefSeq" id="WP_105216164.1">
    <property type="nucleotide sequence ID" value="NZ_CP027062.1"/>
</dbReference>
<dbReference type="SUPFAM" id="SSF54285">
    <property type="entry name" value="MoaD/ThiS"/>
    <property type="match status" value="1"/>
</dbReference>
<dbReference type="PANTHER" id="PTHR33359:SF1">
    <property type="entry name" value="MOLYBDOPTERIN SYNTHASE SULFUR CARRIER SUBUNIT"/>
    <property type="match status" value="1"/>
</dbReference>
<dbReference type="Proteomes" id="UP000238442">
    <property type="component" value="Chromosome"/>
</dbReference>
<dbReference type="KEGG" id="aue:C5O00_07070"/>
<comment type="similarity">
    <text evidence="2">Belongs to the MoaD family.</text>
</comment>
<dbReference type="OrthoDB" id="1191081at2"/>
<dbReference type="GO" id="GO:0000166">
    <property type="term" value="F:nucleotide binding"/>
    <property type="evidence" value="ECO:0007669"/>
    <property type="project" value="UniProtKB-KW"/>
</dbReference>
<evidence type="ECO:0000256" key="2">
    <source>
        <dbReference type="ARBA" id="ARBA00024200"/>
    </source>
</evidence>
<reference evidence="4 5" key="1">
    <citation type="submission" date="2018-02" db="EMBL/GenBank/DDBJ databases">
        <title>Genomic analysis of the strain RR4-38 isolated from a seawater recirculating aquaculture system.</title>
        <authorList>
            <person name="Kim Y.-S."/>
            <person name="Jang Y.H."/>
            <person name="Kim K.-H."/>
        </authorList>
    </citation>
    <scope>NUCLEOTIDE SEQUENCE [LARGE SCALE GENOMIC DNA]</scope>
    <source>
        <strain evidence="4 5">RR4-38</strain>
    </source>
</reference>
<organism evidence="4 5">
    <name type="scientific">Pukyongia salina</name>
    <dbReference type="NCBI Taxonomy" id="2094025"/>
    <lineage>
        <taxon>Bacteria</taxon>
        <taxon>Pseudomonadati</taxon>
        <taxon>Bacteroidota</taxon>
        <taxon>Flavobacteriia</taxon>
        <taxon>Flavobacteriales</taxon>
        <taxon>Flavobacteriaceae</taxon>
        <taxon>Pukyongia</taxon>
    </lineage>
</organism>
<dbReference type="AlphaFoldDB" id="A0A2S0HWE0"/>
<dbReference type="InterPro" id="IPR016155">
    <property type="entry name" value="Mopterin_synth/thiamin_S_b"/>
</dbReference>
<dbReference type="InterPro" id="IPR003749">
    <property type="entry name" value="ThiS/MoaD-like"/>
</dbReference>
<evidence type="ECO:0000256" key="3">
    <source>
        <dbReference type="ARBA" id="ARBA00024247"/>
    </source>
</evidence>
<proteinExistence type="inferred from homology"/>
<evidence type="ECO:0000256" key="1">
    <source>
        <dbReference type="ARBA" id="ARBA00022741"/>
    </source>
</evidence>
<evidence type="ECO:0000313" key="5">
    <source>
        <dbReference type="Proteomes" id="UP000238442"/>
    </source>
</evidence>